<evidence type="ECO:0000313" key="7">
    <source>
        <dbReference type="EMBL" id="CBJ88814.1"/>
    </source>
</evidence>
<protein>
    <submittedName>
        <fullName evidence="7">OppA-like, oligopeptide transport protein (ABC superfamily, peri_bind)</fullName>
    </submittedName>
</protein>
<comment type="similarity">
    <text evidence="2">Belongs to the bacterial solute-binding protein 5 family.</text>
</comment>
<name>D3VK62_XENNA</name>
<keyword evidence="4 5" id="KW-0732">Signal</keyword>
<evidence type="ECO:0000313" key="8">
    <source>
        <dbReference type="Proteomes" id="UP000008075"/>
    </source>
</evidence>
<dbReference type="eggNOG" id="COG4166">
    <property type="taxonomic scope" value="Bacteria"/>
</dbReference>
<evidence type="ECO:0000256" key="4">
    <source>
        <dbReference type="ARBA" id="ARBA00022729"/>
    </source>
</evidence>
<feature type="domain" description="Solute-binding protein family 5" evidence="6">
    <location>
        <begin position="94"/>
        <end position="473"/>
    </location>
</feature>
<evidence type="ECO:0000256" key="5">
    <source>
        <dbReference type="SAM" id="SignalP"/>
    </source>
</evidence>
<proteinExistence type="inferred from homology"/>
<reference evidence="7 8" key="1">
    <citation type="journal article" date="2011" name="PLoS ONE">
        <title>The entomopathogenic bacterial endosymbionts xenorhabdus and photorhabdus: convergent lifestyles from divergent genomes.</title>
        <authorList>
            <person name="Chaston J.M."/>
            <person name="Suen G."/>
            <person name="Tucker S.L."/>
            <person name="Andersen A.W."/>
            <person name="Bhasin A."/>
            <person name="Bode E."/>
            <person name="Bode H.B."/>
            <person name="Brachmann A.O."/>
            <person name="Cowles C.E."/>
            <person name="Cowles K.N."/>
            <person name="Darby C."/>
            <person name="de Leon L."/>
            <person name="Drace K."/>
            <person name="Du Z."/>
            <person name="Givaudan A."/>
            <person name="Herbert Tran E.E."/>
            <person name="Jewell K.A."/>
            <person name="Knack J.J."/>
            <person name="Krasomil-Osterfeld K.C."/>
            <person name="Kukor R."/>
            <person name="Lanois A."/>
            <person name="Latreille P."/>
            <person name="Leimgruber N.K."/>
            <person name="Lipke C.M."/>
            <person name="Liu R."/>
            <person name="Lu X."/>
            <person name="Martens E.C."/>
            <person name="Marri P.R."/>
            <person name="Medigue C."/>
            <person name="Menard M.L."/>
            <person name="Miller N.M."/>
            <person name="Morales-Soto N."/>
            <person name="Norton S."/>
            <person name="Ogier J.C."/>
            <person name="Orchard S.S."/>
            <person name="Park D."/>
            <person name="Park Y."/>
            <person name="Qurollo B.A."/>
            <person name="Sugar D.R."/>
            <person name="Richards G.R."/>
            <person name="Rouy Z."/>
            <person name="Slominski B."/>
            <person name="Slominski K."/>
            <person name="Snyder H."/>
            <person name="Tjaden B.C."/>
            <person name="van der Hoeven R."/>
            <person name="Welch R.D."/>
            <person name="Wheeler C."/>
            <person name="Xiang B."/>
            <person name="Barbazuk B."/>
            <person name="Gaudriault S."/>
            <person name="Goodner B."/>
            <person name="Slater S.C."/>
            <person name="Forst S."/>
            <person name="Goldman B.S."/>
            <person name="Goodrich-Blair H."/>
        </authorList>
    </citation>
    <scope>NUCLEOTIDE SEQUENCE [LARGE SCALE GENOMIC DNA]</scope>
    <source>
        <strain evidence="8">ATCC 19061 / DSM 3370 / CCUG 14189 / LMG 1036 / NCIMB 9965 / AN6</strain>
    </source>
</reference>
<dbReference type="SUPFAM" id="SSF53850">
    <property type="entry name" value="Periplasmic binding protein-like II"/>
    <property type="match status" value="1"/>
</dbReference>
<organism evidence="7 8">
    <name type="scientific">Xenorhabdus nematophila (strain ATCC 19061 / DSM 3370 / CCUG 14189 / LMG 1036 / NCIMB 9965 / AN6)</name>
    <dbReference type="NCBI Taxonomy" id="406817"/>
    <lineage>
        <taxon>Bacteria</taxon>
        <taxon>Pseudomonadati</taxon>
        <taxon>Pseudomonadota</taxon>
        <taxon>Gammaproteobacteria</taxon>
        <taxon>Enterobacterales</taxon>
        <taxon>Morganellaceae</taxon>
        <taxon>Xenorhabdus</taxon>
    </lineage>
</organism>
<accession>D3VK62</accession>
<dbReference type="GO" id="GO:0030288">
    <property type="term" value="C:outer membrane-bounded periplasmic space"/>
    <property type="evidence" value="ECO:0007669"/>
    <property type="project" value="TreeGrafter"/>
</dbReference>
<dbReference type="InterPro" id="IPR030678">
    <property type="entry name" value="Peptide/Ni-bd"/>
</dbReference>
<dbReference type="FunFam" id="3.10.105.10:FF:000001">
    <property type="entry name" value="Oligopeptide ABC transporter, oligopeptide-binding protein"/>
    <property type="match status" value="1"/>
</dbReference>
<evidence type="ECO:0000259" key="6">
    <source>
        <dbReference type="Pfam" id="PF00496"/>
    </source>
</evidence>
<keyword evidence="3" id="KW-0813">Transport</keyword>
<dbReference type="GO" id="GO:0043190">
    <property type="term" value="C:ATP-binding cassette (ABC) transporter complex"/>
    <property type="evidence" value="ECO:0007669"/>
    <property type="project" value="InterPro"/>
</dbReference>
<comment type="subcellular location">
    <subcellularLocation>
        <location evidence="1">Cell envelope</location>
    </subcellularLocation>
</comment>
<dbReference type="GO" id="GO:0015833">
    <property type="term" value="P:peptide transport"/>
    <property type="evidence" value="ECO:0007669"/>
    <property type="project" value="TreeGrafter"/>
</dbReference>
<evidence type="ECO:0000256" key="2">
    <source>
        <dbReference type="ARBA" id="ARBA00005695"/>
    </source>
</evidence>
<sequence>MDTTNMQKTMARLIKNKIAKVLTCSVSLILGSTTLSYAAVIPPNIQLADKQEITRNNFSEPSSLDPHKSESSSEFDILYDFFERLVDTDKDENIIPALAESWENKNDKTWIFHLRKGVKWSDGTPITAHDVVFSFRRLVTPDTLSPYGSYLIQAQIVNAHDVLSGKKKPEELGVKALDDATIEISLKRPKAGFLQMLAHPAMSPVNERVIKKYGVKWTQPQFFVSNGPFKLSEWVVNEKIVGVRNPYYWDDKNTIITKVTHLPLSDYKADFNRYLTGELDISNGGPSEFLPLIKEKYGDQLHVKPKTSVYYYLFNMQKPPFNDVRVRQALALAVDRNIITDKVLGNGQKPAYDVVAPGTGGIYLKHPEYASWTQEQRIAKAKTLLNKAGYNENNPLKLTLLYNTSEAHKKIAIAASSTWRKNLGVNVILQNQESKTQNMSMTQGDFEVTRYAWNADYNNTTSFLDIFTSGNTNNHMRYQNQEFDKWALTADETNDPADYQQAIDILNKDIPAIPIYYYTNVKLIKPYVGGVNIDSRGTIRIKDLYIIKHQVNQ</sequence>
<dbReference type="AlphaFoldDB" id="D3VK62"/>
<dbReference type="PROSITE" id="PS01040">
    <property type="entry name" value="SBP_BACTERIAL_5"/>
    <property type="match status" value="1"/>
</dbReference>
<dbReference type="EMBL" id="FN667742">
    <property type="protein sequence ID" value="CBJ88814.1"/>
    <property type="molecule type" value="Genomic_DNA"/>
</dbReference>
<dbReference type="GO" id="GO:1904680">
    <property type="term" value="F:peptide transmembrane transporter activity"/>
    <property type="evidence" value="ECO:0007669"/>
    <property type="project" value="TreeGrafter"/>
</dbReference>
<dbReference type="PANTHER" id="PTHR30290">
    <property type="entry name" value="PERIPLASMIC BINDING COMPONENT OF ABC TRANSPORTER"/>
    <property type="match status" value="1"/>
</dbReference>
<dbReference type="KEGG" id="xne:XNC1_0743"/>
<evidence type="ECO:0000256" key="1">
    <source>
        <dbReference type="ARBA" id="ARBA00004196"/>
    </source>
</evidence>
<dbReference type="Gene3D" id="3.10.105.10">
    <property type="entry name" value="Dipeptide-binding Protein, Domain 3"/>
    <property type="match status" value="1"/>
</dbReference>
<dbReference type="Gene3D" id="3.40.190.10">
    <property type="entry name" value="Periplasmic binding protein-like II"/>
    <property type="match status" value="1"/>
</dbReference>
<dbReference type="InterPro" id="IPR039424">
    <property type="entry name" value="SBP_5"/>
</dbReference>
<dbReference type="PIRSF" id="PIRSF002741">
    <property type="entry name" value="MppA"/>
    <property type="match status" value="1"/>
</dbReference>
<dbReference type="InterPro" id="IPR023765">
    <property type="entry name" value="SBP_5_CS"/>
</dbReference>
<dbReference type="STRING" id="406817.XNC1_0743"/>
<dbReference type="CDD" id="cd08504">
    <property type="entry name" value="PBP2_OppA"/>
    <property type="match status" value="1"/>
</dbReference>
<dbReference type="PANTHER" id="PTHR30290:SF10">
    <property type="entry name" value="PERIPLASMIC OLIGOPEPTIDE-BINDING PROTEIN-RELATED"/>
    <property type="match status" value="1"/>
</dbReference>
<dbReference type="Gene3D" id="3.90.76.10">
    <property type="entry name" value="Dipeptide-binding Protein, Domain 1"/>
    <property type="match status" value="1"/>
</dbReference>
<feature type="chain" id="PRO_5003052012" evidence="5">
    <location>
        <begin position="39"/>
        <end position="553"/>
    </location>
</feature>
<keyword evidence="8" id="KW-1185">Reference proteome</keyword>
<gene>
    <name evidence="7" type="primary">oppA3</name>
    <name evidence="7" type="ordered locus">XNC1_0743</name>
</gene>
<evidence type="ECO:0000256" key="3">
    <source>
        <dbReference type="ARBA" id="ARBA00022448"/>
    </source>
</evidence>
<dbReference type="InterPro" id="IPR000914">
    <property type="entry name" value="SBP_5_dom"/>
</dbReference>
<dbReference type="Proteomes" id="UP000008075">
    <property type="component" value="Chromosome"/>
</dbReference>
<dbReference type="HOGENOM" id="CLU_017028_0_3_6"/>
<feature type="signal peptide" evidence="5">
    <location>
        <begin position="1"/>
        <end position="38"/>
    </location>
</feature>
<dbReference type="FunFam" id="3.90.76.10:FF:000001">
    <property type="entry name" value="Oligopeptide ABC transporter substrate-binding protein"/>
    <property type="match status" value="1"/>
</dbReference>
<dbReference type="Pfam" id="PF00496">
    <property type="entry name" value="SBP_bac_5"/>
    <property type="match status" value="1"/>
</dbReference>